<organism evidence="1">
    <name type="scientific">bioreactor metagenome</name>
    <dbReference type="NCBI Taxonomy" id="1076179"/>
    <lineage>
        <taxon>unclassified sequences</taxon>
        <taxon>metagenomes</taxon>
        <taxon>ecological metagenomes</taxon>
    </lineage>
</organism>
<protein>
    <submittedName>
        <fullName evidence="1">Uncharacterized protein</fullName>
    </submittedName>
</protein>
<comment type="caution">
    <text evidence="1">The sequence shown here is derived from an EMBL/GenBank/DDBJ whole genome shotgun (WGS) entry which is preliminary data.</text>
</comment>
<sequence length="54" mass="5948">MYEIKGGRPGDQTAACIYWYNILFVCMGSSHIRIQCGGAFAGGRYRGVITPVDF</sequence>
<proteinExistence type="predicted"/>
<gene>
    <name evidence="1" type="ORF">SDC9_207011</name>
</gene>
<name>A0A645J819_9ZZZZ</name>
<accession>A0A645J819</accession>
<dbReference type="AlphaFoldDB" id="A0A645J819"/>
<evidence type="ECO:0000313" key="1">
    <source>
        <dbReference type="EMBL" id="MPN59290.1"/>
    </source>
</evidence>
<dbReference type="EMBL" id="VSSQ01133137">
    <property type="protein sequence ID" value="MPN59290.1"/>
    <property type="molecule type" value="Genomic_DNA"/>
</dbReference>
<reference evidence="1" key="1">
    <citation type="submission" date="2019-08" db="EMBL/GenBank/DDBJ databases">
        <authorList>
            <person name="Kucharzyk K."/>
            <person name="Murdoch R.W."/>
            <person name="Higgins S."/>
            <person name="Loffler F."/>
        </authorList>
    </citation>
    <scope>NUCLEOTIDE SEQUENCE</scope>
</reference>